<organismHost>
    <name type="scientific">Ornithodoros moubata</name>
    <name type="common">Soft tick</name>
    <name type="synonym">Argasid tick</name>
    <dbReference type="NCBI Taxonomy" id="6938"/>
</organismHost>
<dbReference type="Proteomes" id="UP000503015">
    <property type="component" value="Segment"/>
</dbReference>
<gene>
    <name evidence="1" type="primary">B175L</name>
</gene>
<evidence type="ECO:0000313" key="1">
    <source>
        <dbReference type="EMBL" id="QST87168.1"/>
    </source>
</evidence>
<reference evidence="1 2" key="1">
    <citation type="submission" date="2019-11" db="EMBL/GenBank/DDBJ databases">
        <authorList>
            <person name="Ndlovu S.S."/>
            <person name="Carulei O."/>
        </authorList>
    </citation>
    <scope>NUCLEOTIDE SEQUENCE [LARGE SCALE GENOMIC DNA]</scope>
    <source>
        <strain evidence="1">RSA_W1_1999</strain>
    </source>
</reference>
<organismHost>
    <name type="scientific">Sus scrofa</name>
    <name type="common">Pig</name>
    <dbReference type="NCBI Taxonomy" id="9823"/>
</organismHost>
<organism evidence="1 2">
    <name type="scientific">African swine fever virus</name>
    <name type="common">ASFV</name>
    <dbReference type="NCBI Taxonomy" id="10497"/>
    <lineage>
        <taxon>Viruses</taxon>
        <taxon>Varidnaviria</taxon>
        <taxon>Bamfordvirae</taxon>
        <taxon>Nucleocytoviricota</taxon>
        <taxon>Pokkesviricetes</taxon>
        <taxon>Asfuvirales</taxon>
        <taxon>Asfarviridae</taxon>
        <taxon>Asfivirus</taxon>
        <taxon>Asfivirus haemorrhagiae</taxon>
    </lineage>
</organism>
<organismHost>
    <name type="scientific">Phacochoerus aethiopicus</name>
    <name type="common">Warthog</name>
    <dbReference type="NCBI Taxonomy" id="85517"/>
</organismHost>
<dbReference type="EMBL" id="MN641876">
    <property type="protein sequence ID" value="QST87168.1"/>
    <property type="molecule type" value="Genomic_DNA"/>
</dbReference>
<evidence type="ECO:0000313" key="2">
    <source>
        <dbReference type="Proteomes" id="UP000503015"/>
    </source>
</evidence>
<organismHost>
    <name type="scientific">Phacochoerus africanus</name>
    <name type="common">Warthog</name>
    <dbReference type="NCBI Taxonomy" id="41426"/>
</organismHost>
<sequence>MHTNVFGRNAFFKRVYLRYIRLLRKLSAILLSHRIRGRRLIVRNPLGGTKPVQHIYQLAGLPPFGLRILHIDIRGGACKAAKVAENAHLNLSSLIFTHIRGHEFRNRLAIQMSRPAFTTTMGIPFGNSGVYGGYLFFDLGFIVIRIYRIGTSFFGLYAFFNGIPGYVYNITTITF</sequence>
<proteinExistence type="predicted"/>
<organismHost>
    <name type="scientific">Ornithodoros</name>
    <name type="common">relapsing fever ticks</name>
    <dbReference type="NCBI Taxonomy" id="6937"/>
</organismHost>
<organismHost>
    <name type="scientific">Potamochoerus larvatus</name>
    <name type="common">Bushpig</name>
    <dbReference type="NCBI Taxonomy" id="273792"/>
</organismHost>
<name>A0A8A1V7G9_ASF</name>
<protein>
    <submittedName>
        <fullName evidence="1">PB175L</fullName>
    </submittedName>
</protein>
<accession>A0A8A1V7G9</accession>